<proteinExistence type="predicted"/>
<evidence type="ECO:0000313" key="2">
    <source>
        <dbReference type="Proteomes" id="UP001189429"/>
    </source>
</evidence>
<gene>
    <name evidence="1" type="ORF">PCOR1329_LOCUS18653</name>
</gene>
<comment type="caution">
    <text evidence="1">The sequence shown here is derived from an EMBL/GenBank/DDBJ whole genome shotgun (WGS) entry which is preliminary data.</text>
</comment>
<organism evidence="1 2">
    <name type="scientific">Prorocentrum cordatum</name>
    <dbReference type="NCBI Taxonomy" id="2364126"/>
    <lineage>
        <taxon>Eukaryota</taxon>
        <taxon>Sar</taxon>
        <taxon>Alveolata</taxon>
        <taxon>Dinophyceae</taxon>
        <taxon>Prorocentrales</taxon>
        <taxon>Prorocentraceae</taxon>
        <taxon>Prorocentrum</taxon>
    </lineage>
</organism>
<dbReference type="Proteomes" id="UP001189429">
    <property type="component" value="Unassembled WGS sequence"/>
</dbReference>
<reference evidence="1" key="1">
    <citation type="submission" date="2023-10" db="EMBL/GenBank/DDBJ databases">
        <authorList>
            <person name="Chen Y."/>
            <person name="Shah S."/>
            <person name="Dougan E. K."/>
            <person name="Thang M."/>
            <person name="Chan C."/>
        </authorList>
    </citation>
    <scope>NUCLEOTIDE SEQUENCE [LARGE SCALE GENOMIC DNA]</scope>
</reference>
<sequence>MATAYCRDLAAAQQNLGVLLRIRRRVGVERWRAGASLGLRQQAWELRFREAFAEEIRELGIGAVRSMQLHFFAAVPAKTWVGIPLCTPCFGVADGLEGGMRAWRRLSDARGAEDLAAPGRRQPLDQMDAAWSRLRKAYVDVWAESGRCPHRIVTRMRSLDTRYRLRRRLLVRGWRRPRAADPEAPWPQGRRAAVVRVQRRLLRLLSRWAGCGITACCKARSQHGERRRWSVSRATATGPG</sequence>
<protein>
    <submittedName>
        <fullName evidence="1">Uncharacterized protein</fullName>
    </submittedName>
</protein>
<accession>A0ABN9RA07</accession>
<name>A0ABN9RA07_9DINO</name>
<dbReference type="EMBL" id="CAUYUJ010005891">
    <property type="protein sequence ID" value="CAK0815337.1"/>
    <property type="molecule type" value="Genomic_DNA"/>
</dbReference>
<keyword evidence="2" id="KW-1185">Reference proteome</keyword>
<evidence type="ECO:0000313" key="1">
    <source>
        <dbReference type="EMBL" id="CAK0815337.1"/>
    </source>
</evidence>